<proteinExistence type="predicted"/>
<dbReference type="GeneID" id="41978273"/>
<dbReference type="STRING" id="1093900.A0A507AF82"/>
<dbReference type="EMBL" id="SKBQ01000092">
    <property type="protein sequence ID" value="TPX07232.1"/>
    <property type="molecule type" value="Genomic_DNA"/>
</dbReference>
<feature type="region of interest" description="Disordered" evidence="1">
    <location>
        <begin position="39"/>
        <end position="264"/>
    </location>
</feature>
<reference evidence="2 3" key="1">
    <citation type="submission" date="2019-06" db="EMBL/GenBank/DDBJ databases">
        <title>Draft genome sequence of the filamentous fungus Phialemoniopsis curvata isolated from diesel fuel.</title>
        <authorList>
            <person name="Varaljay V.A."/>
            <person name="Lyon W.J."/>
            <person name="Crouch A.L."/>
            <person name="Drake C.E."/>
            <person name="Hollomon J.M."/>
            <person name="Nadeau L.J."/>
            <person name="Nunn H.S."/>
            <person name="Stevenson B.S."/>
            <person name="Bojanowski C.L."/>
            <person name="Crookes-Goodson W.J."/>
        </authorList>
    </citation>
    <scope>NUCLEOTIDE SEQUENCE [LARGE SCALE GENOMIC DNA]</scope>
    <source>
        <strain evidence="2 3">D216</strain>
    </source>
</reference>
<feature type="compositionally biased region" description="Low complexity" evidence="1">
    <location>
        <begin position="188"/>
        <end position="203"/>
    </location>
</feature>
<dbReference type="Proteomes" id="UP000319257">
    <property type="component" value="Unassembled WGS sequence"/>
</dbReference>
<feature type="compositionally biased region" description="Low complexity" evidence="1">
    <location>
        <begin position="39"/>
        <end position="57"/>
    </location>
</feature>
<feature type="compositionally biased region" description="Basic and acidic residues" evidence="1">
    <location>
        <begin position="235"/>
        <end position="249"/>
    </location>
</feature>
<evidence type="ECO:0000313" key="3">
    <source>
        <dbReference type="Proteomes" id="UP000319257"/>
    </source>
</evidence>
<dbReference type="RefSeq" id="XP_030988943.1">
    <property type="nucleotide sequence ID" value="XM_031133487.1"/>
</dbReference>
<gene>
    <name evidence="2" type="ORF">E0L32_010826</name>
</gene>
<comment type="caution">
    <text evidence="2">The sequence shown here is derived from an EMBL/GenBank/DDBJ whole genome shotgun (WGS) entry which is preliminary data.</text>
</comment>
<feature type="compositionally biased region" description="Low complexity" evidence="1">
    <location>
        <begin position="64"/>
        <end position="156"/>
    </location>
</feature>
<protein>
    <submittedName>
        <fullName evidence="2">Uncharacterized protein</fullName>
    </submittedName>
</protein>
<evidence type="ECO:0000313" key="2">
    <source>
        <dbReference type="EMBL" id="TPX07232.1"/>
    </source>
</evidence>
<dbReference type="OrthoDB" id="3784821at2759"/>
<dbReference type="AlphaFoldDB" id="A0A507AF82"/>
<evidence type="ECO:0000256" key="1">
    <source>
        <dbReference type="SAM" id="MobiDB-lite"/>
    </source>
</evidence>
<dbReference type="InParanoid" id="A0A507AF82"/>
<feature type="compositionally biased region" description="Polar residues" evidence="1">
    <location>
        <begin position="220"/>
        <end position="232"/>
    </location>
</feature>
<organism evidence="2 3">
    <name type="scientific">Thyridium curvatum</name>
    <dbReference type="NCBI Taxonomy" id="1093900"/>
    <lineage>
        <taxon>Eukaryota</taxon>
        <taxon>Fungi</taxon>
        <taxon>Dikarya</taxon>
        <taxon>Ascomycota</taxon>
        <taxon>Pezizomycotina</taxon>
        <taxon>Sordariomycetes</taxon>
        <taxon>Sordariomycetidae</taxon>
        <taxon>Thyridiales</taxon>
        <taxon>Thyridiaceae</taxon>
        <taxon>Thyridium</taxon>
    </lineage>
</organism>
<keyword evidence="3" id="KW-1185">Reference proteome</keyword>
<sequence>MNTRALARCYTCQLASSSAAASVPAPLLSRQALRLASTATKPAKAPKAKPAVDVAAVPKKKISTKSTTRPAAPKTTTTTATRKKAAAASAPAAALETAAAPAAPAKRSTTTTRASSTKATSSASAAKSATTTATKKKAAATTTTTRKASSSSSSSKQQQQQEPPASDLRKKTPSAAKDALQAARPSDSGAGTPLSTPGTTSSGEAGASRNPGVGTAPRPSATNAPPSRSDVLSSMHKDKPSEPPVHPDKPATAADPSGGAGGQYKQAASRYTRLMVALPILLVTSYYLFDRCESSLF</sequence>
<accession>A0A507AF82</accession>
<name>A0A507AF82_9PEZI</name>